<protein>
    <submittedName>
        <fullName evidence="8">Microsomal signal peptidase 12 kDa subunit (SPC12)</fullName>
    </submittedName>
</protein>
<dbReference type="InterPro" id="IPR009542">
    <property type="entry name" value="Spc1/SPCS1"/>
</dbReference>
<keyword evidence="4" id="KW-0256">Endoplasmic reticulum</keyword>
<dbReference type="Proteomes" id="UP001430356">
    <property type="component" value="Unassembled WGS sequence"/>
</dbReference>
<accession>A0AAW0EXV1</accession>
<keyword evidence="9" id="KW-1185">Reference proteome</keyword>
<proteinExistence type="inferred from homology"/>
<evidence type="ECO:0000256" key="6">
    <source>
        <dbReference type="ARBA" id="ARBA00023136"/>
    </source>
</evidence>
<name>A0AAW0EXV1_9TRYP</name>
<dbReference type="AlphaFoldDB" id="A0AAW0EXV1"/>
<evidence type="ECO:0000256" key="4">
    <source>
        <dbReference type="ARBA" id="ARBA00022824"/>
    </source>
</evidence>
<evidence type="ECO:0000256" key="3">
    <source>
        <dbReference type="ARBA" id="ARBA00022692"/>
    </source>
</evidence>
<comment type="caution">
    <text evidence="8">The sequence shown here is derived from an EMBL/GenBank/DDBJ whole genome shotgun (WGS) entry which is preliminary data.</text>
</comment>
<dbReference type="EMBL" id="JAECZO010000166">
    <property type="protein sequence ID" value="KAK7198675.1"/>
    <property type="molecule type" value="Genomic_DNA"/>
</dbReference>
<evidence type="ECO:0000256" key="7">
    <source>
        <dbReference type="SAM" id="Phobius"/>
    </source>
</evidence>
<organism evidence="8 9">
    <name type="scientific">Novymonas esmeraldas</name>
    <dbReference type="NCBI Taxonomy" id="1808958"/>
    <lineage>
        <taxon>Eukaryota</taxon>
        <taxon>Discoba</taxon>
        <taxon>Euglenozoa</taxon>
        <taxon>Kinetoplastea</taxon>
        <taxon>Metakinetoplastina</taxon>
        <taxon>Trypanosomatida</taxon>
        <taxon>Trypanosomatidae</taxon>
        <taxon>Novymonas</taxon>
    </lineage>
</organism>
<evidence type="ECO:0000256" key="1">
    <source>
        <dbReference type="ARBA" id="ARBA00004477"/>
    </source>
</evidence>
<comment type="similarity">
    <text evidence="2">Belongs to the SPCS1 family.</text>
</comment>
<evidence type="ECO:0000256" key="5">
    <source>
        <dbReference type="ARBA" id="ARBA00022989"/>
    </source>
</evidence>
<evidence type="ECO:0000256" key="2">
    <source>
        <dbReference type="ARBA" id="ARBA00005245"/>
    </source>
</evidence>
<keyword evidence="3 7" id="KW-0812">Transmembrane</keyword>
<gene>
    <name evidence="8" type="ORF">NESM_000831100</name>
</gene>
<dbReference type="GO" id="GO:0005787">
    <property type="term" value="C:signal peptidase complex"/>
    <property type="evidence" value="ECO:0007669"/>
    <property type="project" value="InterPro"/>
</dbReference>
<reference evidence="8 9" key="1">
    <citation type="journal article" date="2021" name="MBio">
        <title>A New Model Trypanosomatid, Novymonas esmeraldas: Genomic Perception of Its 'Candidatus Pandoraea novymonadis' Endosymbiont.</title>
        <authorList>
            <person name="Zakharova A."/>
            <person name="Saura A."/>
            <person name="Butenko A."/>
            <person name="Podesvova L."/>
            <person name="Warmusova S."/>
            <person name="Kostygov A.Y."/>
            <person name="Nenarokova A."/>
            <person name="Lukes J."/>
            <person name="Opperdoes F.R."/>
            <person name="Yurchenko V."/>
        </authorList>
    </citation>
    <scope>NUCLEOTIDE SEQUENCE [LARGE SCALE GENOMIC DNA]</scope>
    <source>
        <strain evidence="8 9">E262AT.01</strain>
    </source>
</reference>
<dbReference type="GO" id="GO:0006465">
    <property type="term" value="P:signal peptide processing"/>
    <property type="evidence" value="ECO:0007669"/>
    <property type="project" value="InterPro"/>
</dbReference>
<evidence type="ECO:0000313" key="9">
    <source>
        <dbReference type="Proteomes" id="UP001430356"/>
    </source>
</evidence>
<keyword evidence="5 7" id="KW-1133">Transmembrane helix</keyword>
<evidence type="ECO:0000313" key="8">
    <source>
        <dbReference type="EMBL" id="KAK7198675.1"/>
    </source>
</evidence>
<comment type="subcellular location">
    <subcellularLocation>
        <location evidence="1">Endoplasmic reticulum membrane</location>
        <topology evidence="1">Multi-pass membrane protein</topology>
    </subcellularLocation>
</comment>
<feature type="transmembrane region" description="Helical" evidence="7">
    <location>
        <begin position="59"/>
        <end position="85"/>
    </location>
</feature>
<dbReference type="Pfam" id="PF06645">
    <property type="entry name" value="SPC12"/>
    <property type="match status" value="1"/>
</dbReference>
<keyword evidence="6 7" id="KW-0472">Membrane</keyword>
<sequence>MEPADTPAAQPAAPAPQRVHPVARWVAGLLSPMSLRDQEYCTDMFQRLLWGSLLVSFPVAYWLGNILVTVGGVCGATVLCLVLFVPNWYQHPDPAMKYADDTEVYHYYQQYEAAKKAARERAASLATSEQKPPEKTA</sequence>